<organism evidence="3 4">
    <name type="scientific">Cercophora newfieldiana</name>
    <dbReference type="NCBI Taxonomy" id="92897"/>
    <lineage>
        <taxon>Eukaryota</taxon>
        <taxon>Fungi</taxon>
        <taxon>Dikarya</taxon>
        <taxon>Ascomycota</taxon>
        <taxon>Pezizomycotina</taxon>
        <taxon>Sordariomycetes</taxon>
        <taxon>Sordariomycetidae</taxon>
        <taxon>Sordariales</taxon>
        <taxon>Lasiosphaeriaceae</taxon>
        <taxon>Cercophora</taxon>
    </lineage>
</organism>
<keyword evidence="4" id="KW-1185">Reference proteome</keyword>
<feature type="compositionally biased region" description="Acidic residues" evidence="1">
    <location>
        <begin position="89"/>
        <end position="104"/>
    </location>
</feature>
<dbReference type="Proteomes" id="UP001174936">
    <property type="component" value="Unassembled WGS sequence"/>
</dbReference>
<sequence length="147" mass="16692">MAASTISVIKTLIVPAIISLIIFLVGTYLLYPLWQHYRYRYSHYLPLETIQSRTSSFRTRVQDSIASFIASAVWRPSVQARLVVEDQSDAGFDSDDGEELGDVDESARRDHSRNSSAIDSTRRLSRDLEEGFMDDSDEEVEGSRVRL</sequence>
<proteinExistence type="predicted"/>
<feature type="compositionally biased region" description="Acidic residues" evidence="1">
    <location>
        <begin position="130"/>
        <end position="140"/>
    </location>
</feature>
<feature type="transmembrane region" description="Helical" evidence="2">
    <location>
        <begin position="12"/>
        <end position="31"/>
    </location>
</feature>
<evidence type="ECO:0000256" key="1">
    <source>
        <dbReference type="SAM" id="MobiDB-lite"/>
    </source>
</evidence>
<keyword evidence="2" id="KW-1133">Transmembrane helix</keyword>
<protein>
    <submittedName>
        <fullName evidence="3">Uncharacterized protein</fullName>
    </submittedName>
</protein>
<feature type="compositionally biased region" description="Basic and acidic residues" evidence="1">
    <location>
        <begin position="120"/>
        <end position="129"/>
    </location>
</feature>
<name>A0AA40CVD0_9PEZI</name>
<dbReference type="EMBL" id="JAULSV010000002">
    <property type="protein sequence ID" value="KAK0651982.1"/>
    <property type="molecule type" value="Genomic_DNA"/>
</dbReference>
<evidence type="ECO:0000256" key="2">
    <source>
        <dbReference type="SAM" id="Phobius"/>
    </source>
</evidence>
<keyword evidence="2" id="KW-0812">Transmembrane</keyword>
<evidence type="ECO:0000313" key="4">
    <source>
        <dbReference type="Proteomes" id="UP001174936"/>
    </source>
</evidence>
<evidence type="ECO:0000313" key="3">
    <source>
        <dbReference type="EMBL" id="KAK0651982.1"/>
    </source>
</evidence>
<dbReference type="AlphaFoldDB" id="A0AA40CVD0"/>
<feature type="region of interest" description="Disordered" evidence="1">
    <location>
        <begin position="89"/>
        <end position="147"/>
    </location>
</feature>
<gene>
    <name evidence="3" type="ORF">B0T16DRAFT_454394</name>
</gene>
<reference evidence="3" key="1">
    <citation type="submission" date="2023-06" db="EMBL/GenBank/DDBJ databases">
        <title>Genome-scale phylogeny and comparative genomics of the fungal order Sordariales.</title>
        <authorList>
            <consortium name="Lawrence Berkeley National Laboratory"/>
            <person name="Hensen N."/>
            <person name="Bonometti L."/>
            <person name="Westerberg I."/>
            <person name="Brannstrom I.O."/>
            <person name="Guillou S."/>
            <person name="Cros-Aarteil S."/>
            <person name="Calhoun S."/>
            <person name="Haridas S."/>
            <person name="Kuo A."/>
            <person name="Mondo S."/>
            <person name="Pangilinan J."/>
            <person name="Riley R."/>
            <person name="Labutti K."/>
            <person name="Andreopoulos B."/>
            <person name="Lipzen A."/>
            <person name="Chen C."/>
            <person name="Yanf M."/>
            <person name="Daum C."/>
            <person name="Ng V."/>
            <person name="Clum A."/>
            <person name="Steindorff A."/>
            <person name="Ohm R."/>
            <person name="Martin F."/>
            <person name="Silar P."/>
            <person name="Natvig D."/>
            <person name="Lalanne C."/>
            <person name="Gautier V."/>
            <person name="Ament-Velasquez S.L."/>
            <person name="Kruys A."/>
            <person name="Hutchinson M.I."/>
            <person name="Powell A.J."/>
            <person name="Barry K."/>
            <person name="Miller A.N."/>
            <person name="Grigoriev I.V."/>
            <person name="Debuchy R."/>
            <person name="Gladieux P."/>
            <person name="Thoren M.H."/>
            <person name="Johannesson H."/>
        </authorList>
    </citation>
    <scope>NUCLEOTIDE SEQUENCE</scope>
    <source>
        <strain evidence="3">SMH2532-1</strain>
    </source>
</reference>
<keyword evidence="2" id="KW-0472">Membrane</keyword>
<accession>A0AA40CVD0</accession>
<comment type="caution">
    <text evidence="3">The sequence shown here is derived from an EMBL/GenBank/DDBJ whole genome shotgun (WGS) entry which is preliminary data.</text>
</comment>